<dbReference type="AlphaFoldDB" id="A0A2Z7BKL8"/>
<sequence length="153" mass="16968">MKPGSSTLNPHASSYIPLSKRVVYQSKDFNLLLESQNESEVLWLGDRPSNTQGQLGNVSSSYFPNAGAFQAAVVSKWKDHNGGGVYASSSFYERSNSDEESDMDMAYLQMEFPGISVESICEAYLANRGDLDATVDMLNHLEVTFLITDFLNY</sequence>
<dbReference type="PANTHER" id="PTHR37252:SF3">
    <property type="entry name" value="POLYADENYLATE-BINDING PROTEIN-INTERACTING PROTEIN 6"/>
    <property type="match status" value="1"/>
</dbReference>
<dbReference type="InterPro" id="IPR003892">
    <property type="entry name" value="CUE"/>
</dbReference>
<reference evidence="2 3" key="1">
    <citation type="journal article" date="2015" name="Proc. Natl. Acad. Sci. U.S.A.">
        <title>The resurrection genome of Boea hygrometrica: A blueprint for survival of dehydration.</title>
        <authorList>
            <person name="Xiao L."/>
            <person name="Yang G."/>
            <person name="Zhang L."/>
            <person name="Yang X."/>
            <person name="Zhao S."/>
            <person name="Ji Z."/>
            <person name="Zhou Q."/>
            <person name="Hu M."/>
            <person name="Wang Y."/>
            <person name="Chen M."/>
            <person name="Xu Y."/>
            <person name="Jin H."/>
            <person name="Xiao X."/>
            <person name="Hu G."/>
            <person name="Bao F."/>
            <person name="Hu Y."/>
            <person name="Wan P."/>
            <person name="Li L."/>
            <person name="Deng X."/>
            <person name="Kuang T."/>
            <person name="Xiang C."/>
            <person name="Zhu J.K."/>
            <person name="Oliver M.J."/>
            <person name="He Y."/>
        </authorList>
    </citation>
    <scope>NUCLEOTIDE SEQUENCE [LARGE SCALE GENOMIC DNA]</scope>
    <source>
        <strain evidence="3">cv. XS01</strain>
    </source>
</reference>
<dbReference type="InterPro" id="IPR041806">
    <property type="entry name" value="CID5/6/7_CUE"/>
</dbReference>
<gene>
    <name evidence="2" type="ORF">F511_27328</name>
</gene>
<feature type="domain" description="CUE" evidence="1">
    <location>
        <begin position="100"/>
        <end position="143"/>
    </location>
</feature>
<evidence type="ECO:0000313" key="3">
    <source>
        <dbReference type="Proteomes" id="UP000250235"/>
    </source>
</evidence>
<dbReference type="Gene3D" id="1.10.8.10">
    <property type="entry name" value="DNA helicase RuvA subunit, C-terminal domain"/>
    <property type="match status" value="1"/>
</dbReference>
<dbReference type="Proteomes" id="UP000250235">
    <property type="component" value="Unassembled WGS sequence"/>
</dbReference>
<accession>A0A2Z7BKL8</accession>
<dbReference type="PANTHER" id="PTHR37252">
    <property type="entry name" value="POLYADENYLATE-BINDING PROTEIN-INTERACTING PROTEIN 6"/>
    <property type="match status" value="1"/>
</dbReference>
<name>A0A2Z7BKL8_9LAMI</name>
<dbReference type="OrthoDB" id="769720at2759"/>
<organism evidence="2 3">
    <name type="scientific">Dorcoceras hygrometricum</name>
    <dbReference type="NCBI Taxonomy" id="472368"/>
    <lineage>
        <taxon>Eukaryota</taxon>
        <taxon>Viridiplantae</taxon>
        <taxon>Streptophyta</taxon>
        <taxon>Embryophyta</taxon>
        <taxon>Tracheophyta</taxon>
        <taxon>Spermatophyta</taxon>
        <taxon>Magnoliopsida</taxon>
        <taxon>eudicotyledons</taxon>
        <taxon>Gunneridae</taxon>
        <taxon>Pentapetalae</taxon>
        <taxon>asterids</taxon>
        <taxon>lamiids</taxon>
        <taxon>Lamiales</taxon>
        <taxon>Gesneriaceae</taxon>
        <taxon>Didymocarpoideae</taxon>
        <taxon>Trichosporeae</taxon>
        <taxon>Loxocarpinae</taxon>
        <taxon>Dorcoceras</taxon>
    </lineage>
</organism>
<dbReference type="EMBL" id="KV005025">
    <property type="protein sequence ID" value="KZV34627.1"/>
    <property type="molecule type" value="Genomic_DNA"/>
</dbReference>
<protein>
    <submittedName>
        <fullName evidence="2">Polyadenylate-binding protein-interacting protein 5</fullName>
    </submittedName>
</protein>
<keyword evidence="3" id="KW-1185">Reference proteome</keyword>
<evidence type="ECO:0000259" key="1">
    <source>
        <dbReference type="PROSITE" id="PS51140"/>
    </source>
</evidence>
<proteinExistence type="predicted"/>
<dbReference type="PROSITE" id="PS51140">
    <property type="entry name" value="CUE"/>
    <property type="match status" value="1"/>
</dbReference>
<dbReference type="CDD" id="cd14371">
    <property type="entry name" value="CUE_CID7_like"/>
    <property type="match status" value="1"/>
</dbReference>
<dbReference type="InterPro" id="IPR038981">
    <property type="entry name" value="CID5/CID6"/>
</dbReference>
<evidence type="ECO:0000313" key="2">
    <source>
        <dbReference type="EMBL" id="KZV34627.1"/>
    </source>
</evidence>
<dbReference type="GO" id="GO:0043130">
    <property type="term" value="F:ubiquitin binding"/>
    <property type="evidence" value="ECO:0007669"/>
    <property type="project" value="InterPro"/>
</dbReference>